<dbReference type="AlphaFoldDB" id="A0A5D2FYF5"/>
<proteinExistence type="predicted"/>
<dbReference type="Proteomes" id="UP000323506">
    <property type="component" value="Chromosome A07"/>
</dbReference>
<accession>A0A5D2FYF5</accession>
<reference evidence="1 2" key="1">
    <citation type="submission" date="2019-06" db="EMBL/GenBank/DDBJ databases">
        <title>WGS assembly of Gossypium darwinii.</title>
        <authorList>
            <person name="Chen Z.J."/>
            <person name="Sreedasyam A."/>
            <person name="Ando A."/>
            <person name="Song Q."/>
            <person name="De L."/>
            <person name="Hulse-Kemp A."/>
            <person name="Ding M."/>
            <person name="Ye W."/>
            <person name="Kirkbride R."/>
            <person name="Jenkins J."/>
            <person name="Plott C."/>
            <person name="Lovell J."/>
            <person name="Lin Y.-M."/>
            <person name="Vaughn R."/>
            <person name="Liu B."/>
            <person name="Li W."/>
            <person name="Simpson S."/>
            <person name="Scheffler B."/>
            <person name="Saski C."/>
            <person name="Grover C."/>
            <person name="Hu G."/>
            <person name="Conover J."/>
            <person name="Carlson J."/>
            <person name="Shu S."/>
            <person name="Boston L."/>
            <person name="Williams M."/>
            <person name="Peterson D."/>
            <person name="Mcgee K."/>
            <person name="Jones D."/>
            <person name="Wendel J."/>
            <person name="Stelly D."/>
            <person name="Grimwood J."/>
            <person name="Schmutz J."/>
        </authorList>
    </citation>
    <scope>NUCLEOTIDE SEQUENCE [LARGE SCALE GENOMIC DNA]</scope>
    <source>
        <strain evidence="1">1808015.09</strain>
    </source>
</reference>
<evidence type="ECO:0000313" key="1">
    <source>
        <dbReference type="EMBL" id="TYH10513.1"/>
    </source>
</evidence>
<sequence>MFQMLSDTGFSSYRAYCFSLILELPDISMPSLRAIIYKVQKEGAAWK</sequence>
<dbReference type="EMBL" id="CM017694">
    <property type="protein sequence ID" value="TYH10513.1"/>
    <property type="molecule type" value="Genomic_DNA"/>
</dbReference>
<keyword evidence="2" id="KW-1185">Reference proteome</keyword>
<name>A0A5D2FYF5_GOSDA</name>
<evidence type="ECO:0000313" key="2">
    <source>
        <dbReference type="Proteomes" id="UP000323506"/>
    </source>
</evidence>
<gene>
    <name evidence="1" type="ORF">ES288_A07G182500v1</name>
</gene>
<organism evidence="1 2">
    <name type="scientific">Gossypium darwinii</name>
    <name type="common">Darwin's cotton</name>
    <name type="synonym">Gossypium barbadense var. darwinii</name>
    <dbReference type="NCBI Taxonomy" id="34276"/>
    <lineage>
        <taxon>Eukaryota</taxon>
        <taxon>Viridiplantae</taxon>
        <taxon>Streptophyta</taxon>
        <taxon>Embryophyta</taxon>
        <taxon>Tracheophyta</taxon>
        <taxon>Spermatophyta</taxon>
        <taxon>Magnoliopsida</taxon>
        <taxon>eudicotyledons</taxon>
        <taxon>Gunneridae</taxon>
        <taxon>Pentapetalae</taxon>
        <taxon>rosids</taxon>
        <taxon>malvids</taxon>
        <taxon>Malvales</taxon>
        <taxon>Malvaceae</taxon>
        <taxon>Malvoideae</taxon>
        <taxon>Gossypium</taxon>
    </lineage>
</organism>
<protein>
    <submittedName>
        <fullName evidence="1">Uncharacterized protein</fullName>
    </submittedName>
</protein>